<protein>
    <submittedName>
        <fullName evidence="1">Uncharacterized protein</fullName>
    </submittedName>
</protein>
<comment type="caution">
    <text evidence="1">The sequence shown here is derived from an EMBL/GenBank/DDBJ whole genome shotgun (WGS) entry which is preliminary data.</text>
</comment>
<dbReference type="AlphaFoldDB" id="A0A0F9DSK4"/>
<organism evidence="1">
    <name type="scientific">marine sediment metagenome</name>
    <dbReference type="NCBI Taxonomy" id="412755"/>
    <lineage>
        <taxon>unclassified sequences</taxon>
        <taxon>metagenomes</taxon>
        <taxon>ecological metagenomes</taxon>
    </lineage>
</organism>
<dbReference type="EMBL" id="LAZR01027757">
    <property type="protein sequence ID" value="KKL64724.1"/>
    <property type="molecule type" value="Genomic_DNA"/>
</dbReference>
<proteinExistence type="predicted"/>
<reference evidence="1" key="1">
    <citation type="journal article" date="2015" name="Nature">
        <title>Complex archaea that bridge the gap between prokaryotes and eukaryotes.</title>
        <authorList>
            <person name="Spang A."/>
            <person name="Saw J.H."/>
            <person name="Jorgensen S.L."/>
            <person name="Zaremba-Niedzwiedzka K."/>
            <person name="Martijn J."/>
            <person name="Lind A.E."/>
            <person name="van Eijk R."/>
            <person name="Schleper C."/>
            <person name="Guy L."/>
            <person name="Ettema T.J."/>
        </authorList>
    </citation>
    <scope>NUCLEOTIDE SEQUENCE</scope>
</reference>
<feature type="non-terminal residue" evidence="1">
    <location>
        <position position="213"/>
    </location>
</feature>
<accession>A0A0F9DSK4</accession>
<sequence>MTMKIENYTGSASTFNWPNNPNTFDDAISSNYTITNVGYQRHHYFVSGGGTIPKTIVLTGHFFGSSKLTNYRTLSGHFMDNTKLKKLYFETDKFYLGFGKEIKKTHTGGRTNFLDYVATFETVISVLFDNTQQTHTDGGAEKTNAGNVTTFIEEIAGTVTSGASDITVSDSLGNEITIPAASLTTGQAVVIKFIQMVDSGDGVYVTEYNYTTV</sequence>
<gene>
    <name evidence="1" type="ORF">LCGC14_2162090</name>
</gene>
<evidence type="ECO:0000313" key="1">
    <source>
        <dbReference type="EMBL" id="KKL64724.1"/>
    </source>
</evidence>
<name>A0A0F9DSK4_9ZZZZ</name>